<dbReference type="KEGG" id="ecc:c5334"/>
<evidence type="ECO:0000313" key="1">
    <source>
        <dbReference type="EMBL" id="AAN83755.1"/>
    </source>
</evidence>
<reference evidence="1 2" key="1">
    <citation type="journal article" date="2002" name="Proc. Natl. Acad. Sci. U.S.A.">
        <title>Extensive mosaic structure revealed by the complete genome sequence of uropathogenic Escherichia coli.</title>
        <authorList>
            <person name="Welch R.A."/>
            <person name="Burland V."/>
            <person name="Plunkett G.III."/>
            <person name="Redford P."/>
            <person name="Roesch P."/>
            <person name="Rasko D."/>
            <person name="Buckles E.L."/>
            <person name="Liou S.R."/>
            <person name="Boutin A."/>
            <person name="Hackett J."/>
            <person name="Stroud D."/>
            <person name="Mayhew G.F."/>
            <person name="Rose D.J."/>
            <person name="Zhou S."/>
            <person name="Schwartz D.C."/>
            <person name="Perna N.T."/>
            <person name="Mobley H.L."/>
            <person name="Donnenberg M.S."/>
            <person name="Blattner F.R."/>
        </authorList>
    </citation>
    <scope>NUCLEOTIDE SEQUENCE [LARGE SCALE GENOMIC DNA]</scope>
    <source>
        <strain evidence="2">CFT073 / ATCC 700928 / UPEC</strain>
    </source>
</reference>
<dbReference type="AlphaFoldDB" id="A0A0H2VDR7"/>
<keyword evidence="2" id="KW-1185">Reference proteome</keyword>
<evidence type="ECO:0000313" key="2">
    <source>
        <dbReference type="Proteomes" id="UP000001410"/>
    </source>
</evidence>
<sequence>MSKPWRKSFISGLSGDLPSSFGGVAFCASSAAARILVNASLTCTALSAFSTTFKLSLRVSILSSRSAANDAELNTNEETARIANRLLRIAHFLFYLHFILHTASSTATLIRPSHVLRVRSPALIHFPSRCSANDFV</sequence>
<dbReference type="Proteomes" id="UP000001410">
    <property type="component" value="Chromosome"/>
</dbReference>
<dbReference type="HOGENOM" id="CLU_1872160_0_0_6"/>
<organism evidence="1 2">
    <name type="scientific">Escherichia coli O6:H1 (strain CFT073 / ATCC 700928 / UPEC)</name>
    <dbReference type="NCBI Taxonomy" id="199310"/>
    <lineage>
        <taxon>Bacteria</taxon>
        <taxon>Pseudomonadati</taxon>
        <taxon>Pseudomonadota</taxon>
        <taxon>Gammaproteobacteria</taxon>
        <taxon>Enterobacterales</taxon>
        <taxon>Enterobacteriaceae</taxon>
        <taxon>Escherichia</taxon>
    </lineage>
</organism>
<name>A0A0H2VDR7_ECOL6</name>
<gene>
    <name evidence="1" type="ordered locus">c5334</name>
</gene>
<proteinExistence type="predicted"/>
<protein>
    <submittedName>
        <fullName evidence="1">Uncharacterized protein</fullName>
    </submittedName>
</protein>
<dbReference type="EMBL" id="AE014075">
    <property type="protein sequence ID" value="AAN83755.1"/>
    <property type="molecule type" value="Genomic_DNA"/>
</dbReference>
<accession>A0A0H2VDR7</accession>